<accession>A0A4U6TU62</accession>
<dbReference type="OMA" id="ELRWVGF"/>
<feature type="transmembrane region" description="Helical" evidence="2">
    <location>
        <begin position="42"/>
        <end position="64"/>
    </location>
</feature>
<gene>
    <name evidence="3" type="ORF">SEVIR_7G250875v2</name>
</gene>
<evidence type="ECO:0000313" key="3">
    <source>
        <dbReference type="EMBL" id="TKW06608.1"/>
    </source>
</evidence>
<dbReference type="Gramene" id="TKW06608">
    <property type="protein sequence ID" value="TKW06608"/>
    <property type="gene ID" value="SEVIR_7G250875v2"/>
</dbReference>
<dbReference type="EMBL" id="CM016558">
    <property type="protein sequence ID" value="TKW06608.1"/>
    <property type="molecule type" value="Genomic_DNA"/>
</dbReference>
<feature type="transmembrane region" description="Helical" evidence="2">
    <location>
        <begin position="85"/>
        <end position="103"/>
    </location>
</feature>
<evidence type="ECO:0000313" key="4">
    <source>
        <dbReference type="Proteomes" id="UP000298652"/>
    </source>
</evidence>
<name>A0A4U6TU62_SETVI</name>
<dbReference type="Proteomes" id="UP000298652">
    <property type="component" value="Chromosome 7"/>
</dbReference>
<evidence type="ECO:0000256" key="1">
    <source>
        <dbReference type="SAM" id="MobiDB-lite"/>
    </source>
</evidence>
<keyword evidence="2" id="KW-0812">Transmembrane</keyword>
<feature type="region of interest" description="Disordered" evidence="1">
    <location>
        <begin position="146"/>
        <end position="168"/>
    </location>
</feature>
<reference evidence="3" key="1">
    <citation type="submission" date="2019-03" db="EMBL/GenBank/DDBJ databases">
        <title>WGS assembly of Setaria viridis.</title>
        <authorList>
            <person name="Huang P."/>
            <person name="Jenkins J."/>
            <person name="Grimwood J."/>
            <person name="Barry K."/>
            <person name="Healey A."/>
            <person name="Mamidi S."/>
            <person name="Sreedasyam A."/>
            <person name="Shu S."/>
            <person name="Feldman M."/>
            <person name="Wu J."/>
            <person name="Yu Y."/>
            <person name="Chen C."/>
            <person name="Johnson J."/>
            <person name="Rokhsar D."/>
            <person name="Baxter I."/>
            <person name="Schmutz J."/>
            <person name="Brutnell T."/>
            <person name="Kellogg E."/>
        </authorList>
    </citation>
    <scope>NUCLEOTIDE SEQUENCE [LARGE SCALE GENOMIC DNA]</scope>
</reference>
<dbReference type="AlphaFoldDB" id="A0A4U6TU62"/>
<keyword evidence="4" id="KW-1185">Reference proteome</keyword>
<protein>
    <submittedName>
        <fullName evidence="3">Uncharacterized protein</fullName>
    </submittedName>
</protein>
<proteinExistence type="predicted"/>
<keyword evidence="2" id="KW-0472">Membrane</keyword>
<organism evidence="3 4">
    <name type="scientific">Setaria viridis</name>
    <name type="common">Green bristlegrass</name>
    <name type="synonym">Setaria italica subsp. viridis</name>
    <dbReference type="NCBI Taxonomy" id="4556"/>
    <lineage>
        <taxon>Eukaryota</taxon>
        <taxon>Viridiplantae</taxon>
        <taxon>Streptophyta</taxon>
        <taxon>Embryophyta</taxon>
        <taxon>Tracheophyta</taxon>
        <taxon>Spermatophyta</taxon>
        <taxon>Magnoliopsida</taxon>
        <taxon>Liliopsida</taxon>
        <taxon>Poales</taxon>
        <taxon>Poaceae</taxon>
        <taxon>PACMAD clade</taxon>
        <taxon>Panicoideae</taxon>
        <taxon>Panicodae</taxon>
        <taxon>Paniceae</taxon>
        <taxon>Cenchrinae</taxon>
        <taxon>Setaria</taxon>
    </lineage>
</organism>
<sequence>MAWTEAAMRRAGAFVTLAAASALVLLLFPAPAAVDRGYELVPILALFVALLLGCAAVLLSPAATAPARAILAVQWRAATARELRWVGFTAVVFCAGHVVRAVVREEPAAEEEEVSTDKVGAVAILSLVFLAGVWTVNLSVLTGRVGSRSVTQPPPPPLQAPEEELDCA</sequence>
<feature type="transmembrane region" description="Helical" evidence="2">
    <location>
        <begin position="123"/>
        <end position="141"/>
    </location>
</feature>
<evidence type="ECO:0000256" key="2">
    <source>
        <dbReference type="SAM" id="Phobius"/>
    </source>
</evidence>
<keyword evidence="2" id="KW-1133">Transmembrane helix</keyword>